<dbReference type="AlphaFoldDB" id="A0A240C8Q0"/>
<reference evidence="1" key="1">
    <citation type="journal article" date="2014" name="Int. J. Syst. Evol. Microbiol.">
        <title>Complete genome of a new Firmicutes species belonging to the dominant human colonic microbiota ('Ruminococcus bicirculans') reveals two chromosomes and a selective capacity to utilize plant glucans.</title>
        <authorList>
            <consortium name="NISC Comparative Sequencing Program"/>
            <person name="Wegmann U."/>
            <person name="Louis P."/>
            <person name="Goesmann A."/>
            <person name="Henrissat B."/>
            <person name="Duncan S.H."/>
            <person name="Flint H.J."/>
        </authorList>
    </citation>
    <scope>NUCLEOTIDE SEQUENCE</scope>
    <source>
        <strain evidence="1">CCM 4175</strain>
    </source>
</reference>
<dbReference type="Proteomes" id="UP000652995">
    <property type="component" value="Unassembled WGS sequence"/>
</dbReference>
<dbReference type="EMBL" id="BMCB01000004">
    <property type="protein sequence ID" value="GGA86700.1"/>
    <property type="molecule type" value="Genomic_DNA"/>
</dbReference>
<dbReference type="Pfam" id="PF02082">
    <property type="entry name" value="Rrf2"/>
    <property type="match status" value="1"/>
</dbReference>
<dbReference type="SUPFAM" id="SSF46785">
    <property type="entry name" value="Winged helix' DNA-binding domain"/>
    <property type="match status" value="1"/>
</dbReference>
<accession>A0A240C8Q0</accession>
<gene>
    <name evidence="2" type="primary">ywnA_2</name>
    <name evidence="1" type="ORF">GCM10007183_08600</name>
    <name evidence="2" type="ORF">SAMEA4412661_01791</name>
</gene>
<dbReference type="Gene3D" id="1.10.10.10">
    <property type="entry name" value="Winged helix-like DNA-binding domain superfamily/Winged helix DNA-binding domain"/>
    <property type="match status" value="1"/>
</dbReference>
<dbReference type="PROSITE" id="PS51197">
    <property type="entry name" value="HTH_RRF2_2"/>
    <property type="match status" value="1"/>
</dbReference>
<sequence>MDTKFTVALHILAMISESEETLSSQTLAESVGTNPSYIRKVIVLLKNAALIQSQQGRSGYQLSKSPEQMSLLEIYFATQEINKITLFEIPQNINQNCPVGQHMEGAIKPIFSNIEQQLEEELSRQTLDDVIDNLYKTANRSRI</sequence>
<dbReference type="EMBL" id="LT906464">
    <property type="protein sequence ID" value="SNW03942.1"/>
    <property type="molecule type" value="Genomic_DNA"/>
</dbReference>
<evidence type="ECO:0000313" key="3">
    <source>
        <dbReference type="Proteomes" id="UP000243706"/>
    </source>
</evidence>
<dbReference type="RefSeq" id="WP_095117648.1">
    <property type="nucleotide sequence ID" value="NZ_BMCB01000004.1"/>
</dbReference>
<reference evidence="4" key="3">
    <citation type="journal article" date="2019" name="Int. J. Syst. Evol. Microbiol.">
        <title>The Global Catalogue of Microorganisms (GCM) 10K type strain sequencing project: providing services to taxonomists for standard genome sequencing and annotation.</title>
        <authorList>
            <consortium name="The Broad Institute Genomics Platform"/>
            <consortium name="The Broad Institute Genome Sequencing Center for Infectious Disease"/>
            <person name="Wu L."/>
            <person name="Ma J."/>
        </authorList>
    </citation>
    <scope>NUCLEOTIDE SEQUENCE [LARGE SCALE GENOMIC DNA]</scope>
    <source>
        <strain evidence="4">CCM 4175</strain>
    </source>
</reference>
<reference evidence="1" key="4">
    <citation type="submission" date="2024-05" db="EMBL/GenBank/DDBJ databases">
        <authorList>
            <person name="Sun Q."/>
            <person name="Sedlacek I."/>
        </authorList>
    </citation>
    <scope>NUCLEOTIDE SEQUENCE</scope>
    <source>
        <strain evidence="1">CCM 4175</strain>
    </source>
</reference>
<dbReference type="InterPro" id="IPR036388">
    <property type="entry name" value="WH-like_DNA-bd_sf"/>
</dbReference>
<dbReference type="KEGG" id="smus:C7J88_05610"/>
<keyword evidence="4" id="KW-1185">Reference proteome</keyword>
<reference evidence="2 3" key="2">
    <citation type="submission" date="2017-06" db="EMBL/GenBank/DDBJ databases">
        <authorList>
            <consortium name="Pathogen Informatics"/>
        </authorList>
    </citation>
    <scope>NUCLEOTIDE SEQUENCE [LARGE SCALE GENOMIC DNA]</scope>
    <source>
        <strain evidence="2 3">NCTC13833</strain>
    </source>
</reference>
<dbReference type="GO" id="GO:0003700">
    <property type="term" value="F:DNA-binding transcription factor activity"/>
    <property type="evidence" value="ECO:0007669"/>
    <property type="project" value="TreeGrafter"/>
</dbReference>
<dbReference type="OrthoDB" id="213028at2"/>
<dbReference type="PANTHER" id="PTHR33221:SF15">
    <property type="entry name" value="HTH-TYPE TRANSCRIPTIONAL REGULATOR YWGB-RELATED"/>
    <property type="match status" value="1"/>
</dbReference>
<protein>
    <submittedName>
        <fullName evidence="1 2">Transcriptional regulator</fullName>
    </submittedName>
</protein>
<dbReference type="GO" id="GO:0005829">
    <property type="term" value="C:cytosol"/>
    <property type="evidence" value="ECO:0007669"/>
    <property type="project" value="TreeGrafter"/>
</dbReference>
<proteinExistence type="predicted"/>
<evidence type="ECO:0000313" key="2">
    <source>
        <dbReference type="EMBL" id="SNW03942.1"/>
    </source>
</evidence>
<dbReference type="PANTHER" id="PTHR33221">
    <property type="entry name" value="WINGED HELIX-TURN-HELIX TRANSCRIPTIONAL REGULATOR, RRF2 FAMILY"/>
    <property type="match status" value="1"/>
</dbReference>
<evidence type="ECO:0000313" key="1">
    <source>
        <dbReference type="EMBL" id="GGA86700.1"/>
    </source>
</evidence>
<dbReference type="Proteomes" id="UP000243706">
    <property type="component" value="Chromosome 1"/>
</dbReference>
<dbReference type="InterPro" id="IPR000944">
    <property type="entry name" value="Tscrpt_reg_Rrf2"/>
</dbReference>
<dbReference type="InterPro" id="IPR036390">
    <property type="entry name" value="WH_DNA-bd_sf"/>
</dbReference>
<organism evidence="2 3">
    <name type="scientific">Staphylococcus muscae</name>
    <dbReference type="NCBI Taxonomy" id="1294"/>
    <lineage>
        <taxon>Bacteria</taxon>
        <taxon>Bacillati</taxon>
        <taxon>Bacillota</taxon>
        <taxon>Bacilli</taxon>
        <taxon>Bacillales</taxon>
        <taxon>Staphylococcaceae</taxon>
        <taxon>Staphylococcus</taxon>
    </lineage>
</organism>
<evidence type="ECO:0000313" key="4">
    <source>
        <dbReference type="Proteomes" id="UP000652995"/>
    </source>
</evidence>
<name>A0A240C8Q0_9STAP</name>